<dbReference type="InterPro" id="IPR010131">
    <property type="entry name" value="MdtP/NodT-like"/>
</dbReference>
<dbReference type="Proteomes" id="UP000005695">
    <property type="component" value="Unassembled WGS sequence"/>
</dbReference>
<comment type="subcellular location">
    <subcellularLocation>
        <location evidence="2">Cell membrane</location>
        <topology evidence="2">Lipid-anchor</topology>
    </subcellularLocation>
</comment>
<dbReference type="Gene3D" id="1.20.1600.10">
    <property type="entry name" value="Outer membrane efflux proteins (OEP)"/>
    <property type="match status" value="1"/>
</dbReference>
<reference evidence="3" key="2">
    <citation type="submission" date="2006-05" db="EMBL/GenBank/DDBJ databases">
        <title>Sequencing of the draft genome and assembly of Desulfuromonas acetoxidans DSM 684.</title>
        <authorList>
            <consortium name="US DOE Joint Genome Institute (JGI-PGF)"/>
            <person name="Copeland A."/>
            <person name="Lucas S."/>
            <person name="Lapidus A."/>
            <person name="Barry K."/>
            <person name="Detter J.C."/>
            <person name="Glavina del Rio T."/>
            <person name="Hammon N."/>
            <person name="Israni S."/>
            <person name="Dalin E."/>
            <person name="Tice H."/>
            <person name="Bruce D."/>
            <person name="Pitluck S."/>
            <person name="Richardson P."/>
        </authorList>
    </citation>
    <scope>NUCLEOTIDE SEQUENCE [LARGE SCALE GENOMIC DNA]</scope>
    <source>
        <strain evidence="3">DSM 684</strain>
    </source>
</reference>
<dbReference type="InterPro" id="IPR003423">
    <property type="entry name" value="OMP_efflux"/>
</dbReference>
<evidence type="ECO:0000313" key="3">
    <source>
        <dbReference type="EMBL" id="EAT14618.1"/>
    </source>
</evidence>
<evidence type="ECO:0000256" key="2">
    <source>
        <dbReference type="RuleBase" id="RU362097"/>
    </source>
</evidence>
<dbReference type="NCBIfam" id="TIGR01845">
    <property type="entry name" value="outer_NodT"/>
    <property type="match status" value="1"/>
</dbReference>
<comment type="caution">
    <text evidence="3">The sequence shown here is derived from an EMBL/GenBank/DDBJ whole genome shotgun (WGS) entry which is preliminary data.</text>
</comment>
<dbReference type="Pfam" id="PF02321">
    <property type="entry name" value="OEP"/>
    <property type="match status" value="2"/>
</dbReference>
<reference evidence="3" key="1">
    <citation type="submission" date="2006-05" db="EMBL/GenBank/DDBJ databases">
        <title>Annotation of the draft genome assembly of Desulfuromonas acetoxidans DSM 684.</title>
        <authorList>
            <consortium name="US DOE Joint Genome Institute (JGI-ORNL)"/>
            <person name="Larimer F."/>
            <person name="Land M."/>
            <person name="Hauser L."/>
        </authorList>
    </citation>
    <scope>NUCLEOTIDE SEQUENCE [LARGE SCALE GENOMIC DNA]</scope>
    <source>
        <strain evidence="3">DSM 684</strain>
    </source>
</reference>
<sequence length="432" mass="48686">QVSADHIYSLSADSATSRNPWWQQLGGDELDQLMTTAFSGNFTLRQAWSRVEQARATTIITGSDLWPSLDYNGNASHQHQYKDDQHTRTESFALGLVGSYEIDLWGRIRSQTTAQRREQQATEEDWRTARITLSSEIAGNWLNSVALQQQYTIIERQIKTATNIVELTQLRYLEGQATRSDLVERQQELHQFEQSRLELEQNLSQYRYDLCLLSGLAPGADIQVNQQQLPALTPLPPVGVPADLLAYRPDVRAAGLRLNKGDWLVAAARADRLPAMRLSADAGYSSTRFADLFDNWLANLAASVTGPIFDAGSRRAKVTRARAEADELLAAYEETVITAVNEVESALLDERKISEQLAAVDQQIERRHQSLDNAYIRYLNGDDDYLSYLIVKLSVDTLQRERVQKQRDKLLARVALHRALGGTTTNSQNRLQ</sequence>
<organism evidence="3 4">
    <name type="scientific">Desulfuromonas acetoxidans (strain DSM 684 / 11070)</name>
    <dbReference type="NCBI Taxonomy" id="281689"/>
    <lineage>
        <taxon>Bacteria</taxon>
        <taxon>Pseudomonadati</taxon>
        <taxon>Thermodesulfobacteriota</taxon>
        <taxon>Desulfuromonadia</taxon>
        <taxon>Desulfuromonadales</taxon>
        <taxon>Desulfuromonadaceae</taxon>
        <taxon>Desulfuromonas</taxon>
    </lineage>
</organism>
<evidence type="ECO:0000256" key="1">
    <source>
        <dbReference type="ARBA" id="ARBA00007613"/>
    </source>
</evidence>
<keyword evidence="2" id="KW-0812">Transmembrane</keyword>
<dbReference type="SUPFAM" id="SSF56954">
    <property type="entry name" value="Outer membrane efflux proteins (OEP)"/>
    <property type="match status" value="1"/>
</dbReference>
<keyword evidence="2" id="KW-0564">Palmitate</keyword>
<dbReference type="GO" id="GO:0005886">
    <property type="term" value="C:plasma membrane"/>
    <property type="evidence" value="ECO:0007669"/>
    <property type="project" value="UniProtKB-SubCell"/>
</dbReference>
<dbReference type="AlphaFoldDB" id="Q1JWF0"/>
<gene>
    <name evidence="3" type="ORF">Dace_0447</name>
</gene>
<dbReference type="Gene3D" id="2.20.200.10">
    <property type="entry name" value="Outer membrane efflux proteins (OEP)"/>
    <property type="match status" value="1"/>
</dbReference>
<dbReference type="EMBL" id="AAEW02000021">
    <property type="protein sequence ID" value="EAT14618.1"/>
    <property type="molecule type" value="Genomic_DNA"/>
</dbReference>
<accession>Q1JWF0</accession>
<dbReference type="OrthoDB" id="9770517at2"/>
<feature type="non-terminal residue" evidence="3">
    <location>
        <position position="1"/>
    </location>
</feature>
<keyword evidence="2" id="KW-1134">Transmembrane beta strand</keyword>
<dbReference type="GO" id="GO:0015562">
    <property type="term" value="F:efflux transmembrane transporter activity"/>
    <property type="evidence" value="ECO:0007669"/>
    <property type="project" value="InterPro"/>
</dbReference>
<name>Q1JWF0_DESA6</name>
<evidence type="ECO:0000313" key="4">
    <source>
        <dbReference type="Proteomes" id="UP000005695"/>
    </source>
</evidence>
<keyword evidence="4" id="KW-1185">Reference proteome</keyword>
<keyword evidence="2" id="KW-0472">Membrane</keyword>
<proteinExistence type="inferred from homology"/>
<keyword evidence="2 3" id="KW-0449">Lipoprotein</keyword>
<dbReference type="RefSeq" id="WP_006002486.1">
    <property type="nucleotide sequence ID" value="NZ_AAEW02000021.1"/>
</dbReference>
<dbReference type="PANTHER" id="PTHR30203">
    <property type="entry name" value="OUTER MEMBRANE CATION EFFLUX PROTEIN"/>
    <property type="match status" value="1"/>
</dbReference>
<protein>
    <submittedName>
        <fullName evidence="3">RND efflux system, outer membrane lipoprotein, NodT</fullName>
    </submittedName>
</protein>
<comment type="similarity">
    <text evidence="1 2">Belongs to the outer membrane factor (OMF) (TC 1.B.17) family.</text>
</comment>